<dbReference type="PROSITE" id="PS51061">
    <property type="entry name" value="R3H"/>
    <property type="match status" value="1"/>
</dbReference>
<dbReference type="EMBL" id="NJEU01001635">
    <property type="protein sequence ID" value="PHH62951.1"/>
    <property type="molecule type" value="Genomic_DNA"/>
</dbReference>
<evidence type="ECO:0008006" key="6">
    <source>
        <dbReference type="Google" id="ProtNLM"/>
    </source>
</evidence>
<dbReference type="PANTHER" id="PTHR14195">
    <property type="entry name" value="G PATCH DOMAIN CONTAINING PROTEIN 2"/>
    <property type="match status" value="1"/>
</dbReference>
<dbReference type="OrthoDB" id="21470at2759"/>
<dbReference type="PROSITE" id="PS50174">
    <property type="entry name" value="G_PATCH"/>
    <property type="match status" value="1"/>
</dbReference>
<feature type="compositionally biased region" description="Acidic residues" evidence="1">
    <location>
        <begin position="158"/>
        <end position="179"/>
    </location>
</feature>
<name>A0A2C5Y7V3_9HYPO</name>
<reference evidence="4 5" key="1">
    <citation type="submission" date="2017-06" db="EMBL/GenBank/DDBJ databases">
        <title>Ant-infecting Ophiocordyceps genomes reveal a high diversity of potential behavioral manipulation genes and a possible major role for enterotoxins.</title>
        <authorList>
            <person name="De Bekker C."/>
            <person name="Evans H.C."/>
            <person name="Brachmann A."/>
            <person name="Hughes D.P."/>
        </authorList>
    </citation>
    <scope>NUCLEOTIDE SEQUENCE [LARGE SCALE GENOMIC DNA]</scope>
    <source>
        <strain evidence="4 5">1348a</strain>
    </source>
</reference>
<dbReference type="Pfam" id="PF01424">
    <property type="entry name" value="R3H"/>
    <property type="match status" value="1"/>
</dbReference>
<dbReference type="InterPro" id="IPR036867">
    <property type="entry name" value="R3H_dom_sf"/>
</dbReference>
<accession>A0A2C5Y7V3</accession>
<dbReference type="SMART" id="SM00443">
    <property type="entry name" value="G_patch"/>
    <property type="match status" value="1"/>
</dbReference>
<evidence type="ECO:0000259" key="3">
    <source>
        <dbReference type="PROSITE" id="PS51061"/>
    </source>
</evidence>
<organism evidence="4 5">
    <name type="scientific">Ophiocordyceps australis</name>
    <dbReference type="NCBI Taxonomy" id="1399860"/>
    <lineage>
        <taxon>Eukaryota</taxon>
        <taxon>Fungi</taxon>
        <taxon>Dikarya</taxon>
        <taxon>Ascomycota</taxon>
        <taxon>Pezizomycotina</taxon>
        <taxon>Sordariomycetes</taxon>
        <taxon>Hypocreomycetidae</taxon>
        <taxon>Hypocreales</taxon>
        <taxon>Ophiocordycipitaceae</taxon>
        <taxon>Ophiocordyceps</taxon>
    </lineage>
</organism>
<dbReference type="GO" id="GO:0003676">
    <property type="term" value="F:nucleic acid binding"/>
    <property type="evidence" value="ECO:0007669"/>
    <property type="project" value="UniProtKB-UniRule"/>
</dbReference>
<feature type="domain" description="G-patch" evidence="2">
    <location>
        <begin position="353"/>
        <end position="396"/>
    </location>
</feature>
<sequence length="396" mass="44641">MDQASASNHDHYHASSNSSDDEIILFQGRNQHAQATNQLGTVFSKKKAVEYASNVEARNRGGIGLTVQLAQSRRNTCHPGRGRGYRETSDNDSVLDDYIANIRDNDPLIQRTRNADVSVSPYPAAQQYSEQHYFAVEPKRYGHMSRNDVPISHSTTDGDTDSVSEDSEPSAIDGDEDDDMERKLHMAWNKDRLRKKKRKQHREELRSIGVLGQNKVAQDMRAKYPLGMSVEHIAYEMKCFLINKVQTLPLPPMDPQARRTVHELAGRFRIKSKSKGHADQRQPTLYRTRKTLSYVESTFNQAIARIEQRNVQRRPTVKGRKPDNRQLCQNRNNDTTSYKEGDIVGARAPELGAHNRGRAILEKMGWSSGTALGAMHNKGILQPVTQAVKRSKAGLG</sequence>
<dbReference type="Pfam" id="PF01585">
    <property type="entry name" value="G-patch"/>
    <property type="match status" value="1"/>
</dbReference>
<gene>
    <name evidence="4" type="ORF">CDD82_1949</name>
</gene>
<proteinExistence type="predicted"/>
<evidence type="ECO:0000259" key="2">
    <source>
        <dbReference type="PROSITE" id="PS50174"/>
    </source>
</evidence>
<dbReference type="SUPFAM" id="SSF82708">
    <property type="entry name" value="R3H domain"/>
    <property type="match status" value="1"/>
</dbReference>
<evidence type="ECO:0000256" key="1">
    <source>
        <dbReference type="SAM" id="MobiDB-lite"/>
    </source>
</evidence>
<dbReference type="AlphaFoldDB" id="A0A2C5Y7V3"/>
<dbReference type="InterPro" id="IPR001374">
    <property type="entry name" value="R3H_dom"/>
</dbReference>
<dbReference type="InterPro" id="IPR000467">
    <property type="entry name" value="G_patch_dom"/>
</dbReference>
<feature type="region of interest" description="Disordered" evidence="1">
    <location>
        <begin position="144"/>
        <end position="179"/>
    </location>
</feature>
<dbReference type="Gene3D" id="3.30.1370.50">
    <property type="entry name" value="R3H-like domain"/>
    <property type="match status" value="1"/>
</dbReference>
<feature type="region of interest" description="Disordered" evidence="1">
    <location>
        <begin position="312"/>
        <end position="339"/>
    </location>
</feature>
<protein>
    <recommendedName>
        <fullName evidence="6">Protein SQS1</fullName>
    </recommendedName>
</protein>
<dbReference type="Proteomes" id="UP000224854">
    <property type="component" value="Unassembled WGS sequence"/>
</dbReference>
<feature type="compositionally biased region" description="Polar residues" evidence="1">
    <location>
        <begin position="326"/>
        <end position="336"/>
    </location>
</feature>
<dbReference type="InterPro" id="IPR051189">
    <property type="entry name" value="Splicing_assoc_domain"/>
</dbReference>
<feature type="domain" description="R3H" evidence="3">
    <location>
        <begin position="227"/>
        <end position="289"/>
    </location>
</feature>
<evidence type="ECO:0000313" key="5">
    <source>
        <dbReference type="Proteomes" id="UP000224854"/>
    </source>
</evidence>
<keyword evidence="5" id="KW-1185">Reference proteome</keyword>
<evidence type="ECO:0000313" key="4">
    <source>
        <dbReference type="EMBL" id="PHH62951.1"/>
    </source>
</evidence>
<comment type="caution">
    <text evidence="4">The sequence shown here is derived from an EMBL/GenBank/DDBJ whole genome shotgun (WGS) entry which is preliminary data.</text>
</comment>